<dbReference type="GO" id="GO:0006813">
    <property type="term" value="P:potassium ion transport"/>
    <property type="evidence" value="ECO:0007669"/>
    <property type="project" value="InterPro"/>
</dbReference>
<gene>
    <name evidence="3" type="ORF">KDK67_08100</name>
</gene>
<dbReference type="SUPFAM" id="SSF51735">
    <property type="entry name" value="NAD(P)-binding Rossmann-fold domains"/>
    <property type="match status" value="1"/>
</dbReference>
<accession>A0A9E5DAR7</accession>
<dbReference type="InterPro" id="IPR003148">
    <property type="entry name" value="RCK_N"/>
</dbReference>
<reference evidence="3" key="1">
    <citation type="journal article" date="2021" name="mSystems">
        <title>Bacteria and Archaea Synergistically Convert Glycine Betaine to Biogenic Methane in the Formosa Cold Seep of the South China Sea.</title>
        <authorList>
            <person name="Li L."/>
            <person name="Zhang W."/>
            <person name="Zhang S."/>
            <person name="Song L."/>
            <person name="Sun Q."/>
            <person name="Zhang H."/>
            <person name="Xiang H."/>
            <person name="Dong X."/>
        </authorList>
    </citation>
    <scope>NUCLEOTIDE SEQUENCE</scope>
    <source>
        <strain evidence="3">LLY</strain>
    </source>
</reference>
<feature type="domain" description="RCK C-terminal" evidence="2">
    <location>
        <begin position="141"/>
        <end position="226"/>
    </location>
</feature>
<dbReference type="Proteomes" id="UP001056766">
    <property type="component" value="Unassembled WGS sequence"/>
</dbReference>
<dbReference type="InterPro" id="IPR006037">
    <property type="entry name" value="RCK_C"/>
</dbReference>
<evidence type="ECO:0000259" key="2">
    <source>
        <dbReference type="PROSITE" id="PS51202"/>
    </source>
</evidence>
<dbReference type="SUPFAM" id="SSF116726">
    <property type="entry name" value="TrkA C-terminal domain-like"/>
    <property type="match status" value="1"/>
</dbReference>
<dbReference type="PANTHER" id="PTHR43833">
    <property type="entry name" value="POTASSIUM CHANNEL PROTEIN 2-RELATED-RELATED"/>
    <property type="match status" value="1"/>
</dbReference>
<protein>
    <submittedName>
        <fullName evidence="3">NAD-binding protein</fullName>
    </submittedName>
</protein>
<evidence type="ECO:0000313" key="3">
    <source>
        <dbReference type="EMBL" id="MCM1986950.1"/>
    </source>
</evidence>
<dbReference type="PROSITE" id="PS51201">
    <property type="entry name" value="RCK_N"/>
    <property type="match status" value="1"/>
</dbReference>
<evidence type="ECO:0000313" key="4">
    <source>
        <dbReference type="Proteomes" id="UP001056766"/>
    </source>
</evidence>
<dbReference type="Gene3D" id="3.40.50.720">
    <property type="entry name" value="NAD(P)-binding Rossmann-like Domain"/>
    <property type="match status" value="1"/>
</dbReference>
<dbReference type="InterPro" id="IPR036721">
    <property type="entry name" value="RCK_C_sf"/>
</dbReference>
<comment type="caution">
    <text evidence="3">The sequence shown here is derived from an EMBL/GenBank/DDBJ whole genome shotgun (WGS) entry which is preliminary data.</text>
</comment>
<dbReference type="PANTHER" id="PTHR43833:SF9">
    <property type="entry name" value="POTASSIUM CHANNEL PROTEIN YUGO-RELATED"/>
    <property type="match status" value="1"/>
</dbReference>
<dbReference type="Pfam" id="PF02254">
    <property type="entry name" value="TrkA_N"/>
    <property type="match status" value="1"/>
</dbReference>
<reference evidence="3" key="2">
    <citation type="submission" date="2021-04" db="EMBL/GenBank/DDBJ databases">
        <authorList>
            <person name="Dong X."/>
        </authorList>
    </citation>
    <scope>NUCLEOTIDE SEQUENCE</scope>
    <source>
        <strain evidence="3">LLY</strain>
    </source>
</reference>
<dbReference type="InterPro" id="IPR036291">
    <property type="entry name" value="NAD(P)-bd_dom_sf"/>
</dbReference>
<name>A0A9E5DAR7_9EURY</name>
<dbReference type="GO" id="GO:0008324">
    <property type="term" value="F:monoatomic cation transmembrane transporter activity"/>
    <property type="evidence" value="ECO:0007669"/>
    <property type="project" value="InterPro"/>
</dbReference>
<sequence>MITNEHLIVLGYGDVGKRIVEVLQDHQLSFMVVDINEQNLSNADFPYVVGNGTDEDVLKKAGIDKASTLIITLSDDNDVIFATLIARGMKPDSLIFSRANSVRSIDKIYKAGADYVGSLSIVAGQMLAKITSTCTKYECDHLFEDIVLYEGIGIEKFQLHESSSMVNVAIADLNLIKKFGCRVLGVERNKEVTIDPHDMFVLELGDVVAVVGSREQMEMFRNAYVTKN</sequence>
<dbReference type="Pfam" id="PF02080">
    <property type="entry name" value="TrkA_C"/>
    <property type="match status" value="1"/>
</dbReference>
<dbReference type="InterPro" id="IPR050721">
    <property type="entry name" value="Trk_Ktr_HKT_K-transport"/>
</dbReference>
<dbReference type="Gene3D" id="3.30.70.1450">
    <property type="entry name" value="Regulator of K+ conductance, C-terminal domain"/>
    <property type="match status" value="1"/>
</dbReference>
<organism evidence="3 4">
    <name type="scientific">Methanococcoides seepicolus</name>
    <dbReference type="NCBI Taxonomy" id="2828780"/>
    <lineage>
        <taxon>Archaea</taxon>
        <taxon>Methanobacteriati</taxon>
        <taxon>Methanobacteriota</taxon>
        <taxon>Stenosarchaea group</taxon>
        <taxon>Methanomicrobia</taxon>
        <taxon>Methanosarcinales</taxon>
        <taxon>Methanosarcinaceae</taxon>
        <taxon>Methanococcoides</taxon>
    </lineage>
</organism>
<feature type="domain" description="RCK N-terminal" evidence="1">
    <location>
        <begin position="4"/>
        <end position="117"/>
    </location>
</feature>
<dbReference type="RefSeq" id="WP_250868300.1">
    <property type="nucleotide sequence ID" value="NZ_JAGSOI010000029.1"/>
</dbReference>
<proteinExistence type="predicted"/>
<dbReference type="EMBL" id="JAGSOI010000029">
    <property type="protein sequence ID" value="MCM1986950.1"/>
    <property type="molecule type" value="Genomic_DNA"/>
</dbReference>
<evidence type="ECO:0000259" key="1">
    <source>
        <dbReference type="PROSITE" id="PS51201"/>
    </source>
</evidence>
<dbReference type="AlphaFoldDB" id="A0A9E5DAR7"/>
<keyword evidence="4" id="KW-1185">Reference proteome</keyword>
<dbReference type="PROSITE" id="PS51202">
    <property type="entry name" value="RCK_C"/>
    <property type="match status" value="1"/>
</dbReference>